<dbReference type="AlphaFoldDB" id="A0A4S4N832"/>
<evidence type="ECO:0000313" key="2">
    <source>
        <dbReference type="EMBL" id="THH35354.1"/>
    </source>
</evidence>
<name>A0A4S4N832_9RHOB</name>
<proteinExistence type="predicted"/>
<dbReference type="PANTHER" id="PTHR42850">
    <property type="entry name" value="METALLOPHOSPHOESTERASE"/>
    <property type="match status" value="1"/>
</dbReference>
<gene>
    <name evidence="2" type="ORF">E4Z66_16185</name>
</gene>
<dbReference type="EMBL" id="SRKY01000004">
    <property type="protein sequence ID" value="THH35354.1"/>
    <property type="molecule type" value="Genomic_DNA"/>
</dbReference>
<dbReference type="GO" id="GO:0005737">
    <property type="term" value="C:cytoplasm"/>
    <property type="evidence" value="ECO:0007669"/>
    <property type="project" value="TreeGrafter"/>
</dbReference>
<dbReference type="RefSeq" id="WP_136464087.1">
    <property type="nucleotide sequence ID" value="NZ_SRKY01000004.1"/>
</dbReference>
<keyword evidence="3" id="KW-1185">Reference proteome</keyword>
<dbReference type="InterPro" id="IPR004843">
    <property type="entry name" value="Calcineurin-like_PHP"/>
</dbReference>
<protein>
    <submittedName>
        <fullName evidence="2">Serine/threonine protein phosphatase</fullName>
    </submittedName>
</protein>
<dbReference type="InterPro" id="IPR050126">
    <property type="entry name" value="Ap4A_hydrolase"/>
</dbReference>
<organism evidence="2 3">
    <name type="scientific">Aliishimia ponticola</name>
    <dbReference type="NCBI Taxonomy" id="2499833"/>
    <lineage>
        <taxon>Bacteria</taxon>
        <taxon>Pseudomonadati</taxon>
        <taxon>Pseudomonadota</taxon>
        <taxon>Alphaproteobacteria</taxon>
        <taxon>Rhodobacterales</taxon>
        <taxon>Paracoccaceae</taxon>
        <taxon>Aliishimia</taxon>
    </lineage>
</organism>
<sequence>MTPIYAVGDIHGQRAMLDTALERIEQDGGSDARVVFLGDYVDRGPDSKGVIDVLSAGLDDGRNWVCLKGNHDRMFEWFMQDEPRHDPHLLVGYHWFHERIGGIETMASYGVTWSEHTRLQAVHANAQDAVPPEHLSFLQNLHTSHEEAGHLFVHAGLRPGIPLHDQTEEDFLWIRGEFHDAPTNFPFLVVHGHTPVERATHYGTRVNLDTGAGYGNPLTIACFEGDACFTLTSDGRQRLAPVG</sequence>
<dbReference type="PANTHER" id="PTHR42850:SF4">
    <property type="entry name" value="ZINC-DEPENDENT ENDOPOLYPHOSPHATASE"/>
    <property type="match status" value="1"/>
</dbReference>
<dbReference type="GO" id="GO:0110154">
    <property type="term" value="P:RNA decapping"/>
    <property type="evidence" value="ECO:0007669"/>
    <property type="project" value="TreeGrafter"/>
</dbReference>
<dbReference type="Proteomes" id="UP000306602">
    <property type="component" value="Unassembled WGS sequence"/>
</dbReference>
<dbReference type="OrthoDB" id="9807890at2"/>
<dbReference type="Pfam" id="PF00149">
    <property type="entry name" value="Metallophos"/>
    <property type="match status" value="1"/>
</dbReference>
<dbReference type="SUPFAM" id="SSF56300">
    <property type="entry name" value="Metallo-dependent phosphatases"/>
    <property type="match status" value="1"/>
</dbReference>
<dbReference type="CDD" id="cd00144">
    <property type="entry name" value="MPP_PPP_family"/>
    <property type="match status" value="1"/>
</dbReference>
<evidence type="ECO:0000313" key="3">
    <source>
        <dbReference type="Proteomes" id="UP000306602"/>
    </source>
</evidence>
<evidence type="ECO:0000259" key="1">
    <source>
        <dbReference type="Pfam" id="PF00149"/>
    </source>
</evidence>
<dbReference type="GO" id="GO:0016791">
    <property type="term" value="F:phosphatase activity"/>
    <property type="evidence" value="ECO:0007669"/>
    <property type="project" value="TreeGrafter"/>
</dbReference>
<accession>A0A4S4N832</accession>
<reference evidence="2 3" key="1">
    <citation type="submission" date="2019-04" db="EMBL/GenBank/DDBJ databases">
        <title>Shimia ponticola sp. nov., isolated from seawater.</title>
        <authorList>
            <person name="Kim Y.-O."/>
            <person name="Yoon J.-H."/>
        </authorList>
    </citation>
    <scope>NUCLEOTIDE SEQUENCE [LARGE SCALE GENOMIC DNA]</scope>
    <source>
        <strain evidence="2 3">MYP11</strain>
    </source>
</reference>
<dbReference type="GO" id="GO:0008803">
    <property type="term" value="F:bis(5'-nucleosyl)-tetraphosphatase (symmetrical) activity"/>
    <property type="evidence" value="ECO:0007669"/>
    <property type="project" value="TreeGrafter"/>
</dbReference>
<feature type="domain" description="Calcineurin-like phosphoesterase" evidence="1">
    <location>
        <begin position="3"/>
        <end position="201"/>
    </location>
</feature>
<comment type="caution">
    <text evidence="2">The sequence shown here is derived from an EMBL/GenBank/DDBJ whole genome shotgun (WGS) entry which is preliminary data.</text>
</comment>
<dbReference type="InterPro" id="IPR029052">
    <property type="entry name" value="Metallo-depent_PP-like"/>
</dbReference>
<dbReference type="Gene3D" id="3.60.21.10">
    <property type="match status" value="1"/>
</dbReference>